<organism evidence="9 10">
    <name type="scientific">Psychroflexus halocasei</name>
    <dbReference type="NCBI Taxonomy" id="908615"/>
    <lineage>
        <taxon>Bacteria</taxon>
        <taxon>Pseudomonadati</taxon>
        <taxon>Bacteroidota</taxon>
        <taxon>Flavobacteriia</taxon>
        <taxon>Flavobacteriales</taxon>
        <taxon>Flavobacteriaceae</taxon>
        <taxon>Psychroflexus</taxon>
    </lineage>
</organism>
<dbReference type="Proteomes" id="UP000198820">
    <property type="component" value="Unassembled WGS sequence"/>
</dbReference>
<keyword evidence="7" id="KW-0998">Cell outer membrane</keyword>
<dbReference type="InterPro" id="IPR003423">
    <property type="entry name" value="OMP_efflux"/>
</dbReference>
<evidence type="ECO:0000256" key="8">
    <source>
        <dbReference type="SAM" id="Coils"/>
    </source>
</evidence>
<dbReference type="Pfam" id="PF02321">
    <property type="entry name" value="OEP"/>
    <property type="match status" value="2"/>
</dbReference>
<evidence type="ECO:0000256" key="5">
    <source>
        <dbReference type="ARBA" id="ARBA00022692"/>
    </source>
</evidence>
<dbReference type="GO" id="GO:0015288">
    <property type="term" value="F:porin activity"/>
    <property type="evidence" value="ECO:0007669"/>
    <property type="project" value="TreeGrafter"/>
</dbReference>
<evidence type="ECO:0000313" key="9">
    <source>
        <dbReference type="EMBL" id="SEA08534.1"/>
    </source>
</evidence>
<keyword evidence="8" id="KW-0175">Coiled coil</keyword>
<evidence type="ECO:0000256" key="1">
    <source>
        <dbReference type="ARBA" id="ARBA00004442"/>
    </source>
</evidence>
<keyword evidence="3" id="KW-0813">Transport</keyword>
<feature type="coiled-coil region" evidence="8">
    <location>
        <begin position="366"/>
        <end position="418"/>
    </location>
</feature>
<dbReference type="GO" id="GO:1990281">
    <property type="term" value="C:efflux pump complex"/>
    <property type="evidence" value="ECO:0007669"/>
    <property type="project" value="TreeGrafter"/>
</dbReference>
<dbReference type="PANTHER" id="PTHR30026:SF20">
    <property type="entry name" value="OUTER MEMBRANE PROTEIN TOLC"/>
    <property type="match status" value="1"/>
</dbReference>
<dbReference type="InterPro" id="IPR051906">
    <property type="entry name" value="TolC-like"/>
</dbReference>
<dbReference type="STRING" id="908615.SAMN05421540_10382"/>
<dbReference type="AlphaFoldDB" id="A0A1H3YC06"/>
<reference evidence="9 10" key="1">
    <citation type="submission" date="2016-10" db="EMBL/GenBank/DDBJ databases">
        <authorList>
            <person name="de Groot N.N."/>
        </authorList>
    </citation>
    <scope>NUCLEOTIDE SEQUENCE [LARGE SCALE GENOMIC DNA]</scope>
    <source>
        <strain evidence="9 10">DSM 23581</strain>
    </source>
</reference>
<dbReference type="Gene3D" id="1.20.1600.10">
    <property type="entry name" value="Outer membrane efflux proteins (OEP)"/>
    <property type="match status" value="1"/>
</dbReference>
<dbReference type="EMBL" id="FNQF01000003">
    <property type="protein sequence ID" value="SEA08534.1"/>
    <property type="molecule type" value="Genomic_DNA"/>
</dbReference>
<dbReference type="GO" id="GO:0009279">
    <property type="term" value="C:cell outer membrane"/>
    <property type="evidence" value="ECO:0007669"/>
    <property type="project" value="UniProtKB-SubCell"/>
</dbReference>
<evidence type="ECO:0000256" key="6">
    <source>
        <dbReference type="ARBA" id="ARBA00023136"/>
    </source>
</evidence>
<dbReference type="PANTHER" id="PTHR30026">
    <property type="entry name" value="OUTER MEMBRANE PROTEIN TOLC"/>
    <property type="match status" value="1"/>
</dbReference>
<dbReference type="RefSeq" id="WP_093240385.1">
    <property type="nucleotide sequence ID" value="NZ_FNQF01000003.1"/>
</dbReference>
<name>A0A1H3YC06_9FLAO</name>
<evidence type="ECO:0000256" key="3">
    <source>
        <dbReference type="ARBA" id="ARBA00022448"/>
    </source>
</evidence>
<dbReference type="SUPFAM" id="SSF56954">
    <property type="entry name" value="Outer membrane efflux proteins (OEP)"/>
    <property type="match status" value="1"/>
</dbReference>
<comment type="similarity">
    <text evidence="2">Belongs to the outer membrane factor (OMF) (TC 1.B.17) family.</text>
</comment>
<keyword evidence="6" id="KW-0472">Membrane</keyword>
<keyword evidence="10" id="KW-1185">Reference proteome</keyword>
<evidence type="ECO:0000256" key="7">
    <source>
        <dbReference type="ARBA" id="ARBA00023237"/>
    </source>
</evidence>
<protein>
    <submittedName>
        <fullName evidence="9">Outer membrane protein TolC</fullName>
    </submittedName>
</protein>
<evidence type="ECO:0000313" key="10">
    <source>
        <dbReference type="Proteomes" id="UP000198820"/>
    </source>
</evidence>
<keyword evidence="4" id="KW-1134">Transmembrane beta strand</keyword>
<evidence type="ECO:0000256" key="2">
    <source>
        <dbReference type="ARBA" id="ARBA00007613"/>
    </source>
</evidence>
<proteinExistence type="inferred from homology"/>
<sequence>MNKSGHTYISLIIVLSIFASSFTIISAQEVKPLKDKLTLLECREMALQNNLKLKIAQEQVKAAEYKTAAYKTNYLPKLSATGLYLYSDATLNENIEGGYLPTFIPDGQGNMIPNDGFAYLPDIPLELKVGGTYNAALQVEQPIYMGGKVTAAYQMAKKGQEMTQVKEKLSAVELSVLSDKAYWNTVKVKAMITSANQYKATLEELHRTVKNAVDAGMTHRKDLLSVQVKLNEAELNLTRAKNGYRLAIMNLNHIIGLPLNNETEIADSFTNETDISISADILKNFNEFDVSLRPEHHLLSKQIELKEHQEKLTRSDFLPNVGVKAMYGYTNGLKLNDETMLDDTNFAAVLSVNIPIFNWGEGRNKLKEAEVERSIAQMQLKYAQEEMTLEVTKAFNNLQEALLEITLSSKSVEQAEQNMKISKDRYKAGMETLANYMETQTIWQKAMSDLIAAKATYQLSRTEYLKAVGKL</sequence>
<accession>A0A1H3YC06</accession>
<keyword evidence="5" id="KW-0812">Transmembrane</keyword>
<gene>
    <name evidence="9" type="ORF">SAMN05421540_10382</name>
</gene>
<evidence type="ECO:0000256" key="4">
    <source>
        <dbReference type="ARBA" id="ARBA00022452"/>
    </source>
</evidence>
<comment type="subcellular location">
    <subcellularLocation>
        <location evidence="1">Cell outer membrane</location>
    </subcellularLocation>
</comment>
<dbReference type="GO" id="GO:0015562">
    <property type="term" value="F:efflux transmembrane transporter activity"/>
    <property type="evidence" value="ECO:0007669"/>
    <property type="project" value="InterPro"/>
</dbReference>